<protein>
    <submittedName>
        <fullName evidence="1">Uncharacterized protein</fullName>
    </submittedName>
</protein>
<dbReference type="RefSeq" id="WP_268882604.1">
    <property type="nucleotide sequence ID" value="NZ_CP114029.1"/>
</dbReference>
<reference evidence="1" key="1">
    <citation type="submission" date="2022-12" db="EMBL/GenBank/DDBJ databases">
        <title>Jiella pelagia sp. nov., isolated from phosphonate enriched culture of Northwest Pacific surface seawater.</title>
        <authorList>
            <person name="Shin D.Y."/>
            <person name="Hwang C.Y."/>
        </authorList>
    </citation>
    <scope>NUCLEOTIDE SEQUENCE</scope>
    <source>
        <strain evidence="1">HL-NP1</strain>
    </source>
</reference>
<name>A0ABY7C2P1_9HYPH</name>
<organism evidence="1 2">
    <name type="scientific">Jiella pelagia</name>
    <dbReference type="NCBI Taxonomy" id="2986949"/>
    <lineage>
        <taxon>Bacteria</taxon>
        <taxon>Pseudomonadati</taxon>
        <taxon>Pseudomonadota</taxon>
        <taxon>Alphaproteobacteria</taxon>
        <taxon>Hyphomicrobiales</taxon>
        <taxon>Aurantimonadaceae</taxon>
        <taxon>Jiella</taxon>
    </lineage>
</organism>
<evidence type="ECO:0000313" key="2">
    <source>
        <dbReference type="Proteomes" id="UP001164020"/>
    </source>
</evidence>
<accession>A0ABY7C2P1</accession>
<dbReference type="EMBL" id="CP114029">
    <property type="protein sequence ID" value="WAP70149.1"/>
    <property type="molecule type" value="Genomic_DNA"/>
</dbReference>
<dbReference type="Proteomes" id="UP001164020">
    <property type="component" value="Chromosome"/>
</dbReference>
<keyword evidence="2" id="KW-1185">Reference proteome</keyword>
<proteinExistence type="predicted"/>
<sequence>MLGAAGHQRLLRGLQLGMEAPDLVRPSFLRHLFIVGRIGRAAVDEEDDRLRGGVFGGCDRRDMHADATPVAVEVDLHGMRQGRQLPAEGTVQGELQVEPQFRPRGDGKPRIERACRVQDETSGGRRQMNGVVVLVDDDARRRHLLQSPCMDLGGDLGASLWRRLAKRLGPEGRVGGKLWQRRQAVCGAGA</sequence>
<evidence type="ECO:0000313" key="1">
    <source>
        <dbReference type="EMBL" id="WAP70149.1"/>
    </source>
</evidence>
<gene>
    <name evidence="1" type="ORF">OH818_08540</name>
</gene>